<dbReference type="EMBL" id="OU963867">
    <property type="protein sequence ID" value="CAH0392537.1"/>
    <property type="molecule type" value="Genomic_DNA"/>
</dbReference>
<keyword evidence="8" id="KW-0393">Immunoglobulin domain</keyword>
<dbReference type="AlphaFoldDB" id="A0A9P0F535"/>
<feature type="compositionally biased region" description="Basic residues" evidence="9">
    <location>
        <begin position="346"/>
        <end position="356"/>
    </location>
</feature>
<dbReference type="InterPro" id="IPR003006">
    <property type="entry name" value="Ig/MHC_CS"/>
</dbReference>
<keyword evidence="5" id="KW-0472">Membrane</keyword>
<dbReference type="GO" id="GO:0005886">
    <property type="term" value="C:plasma membrane"/>
    <property type="evidence" value="ECO:0007669"/>
    <property type="project" value="UniProtKB-SubCell"/>
</dbReference>
<dbReference type="InterPro" id="IPR013098">
    <property type="entry name" value="Ig_I-set"/>
</dbReference>
<dbReference type="Proteomes" id="UP001152759">
    <property type="component" value="Chromosome 6"/>
</dbReference>
<organism evidence="11 12">
    <name type="scientific">Bemisia tabaci</name>
    <name type="common">Sweetpotato whitefly</name>
    <name type="synonym">Aleurodes tabaci</name>
    <dbReference type="NCBI Taxonomy" id="7038"/>
    <lineage>
        <taxon>Eukaryota</taxon>
        <taxon>Metazoa</taxon>
        <taxon>Ecdysozoa</taxon>
        <taxon>Arthropoda</taxon>
        <taxon>Hexapoda</taxon>
        <taxon>Insecta</taxon>
        <taxon>Pterygota</taxon>
        <taxon>Neoptera</taxon>
        <taxon>Paraneoptera</taxon>
        <taxon>Hemiptera</taxon>
        <taxon>Sternorrhyncha</taxon>
        <taxon>Aleyrodoidea</taxon>
        <taxon>Aleyrodidae</taxon>
        <taxon>Aleyrodinae</taxon>
        <taxon>Bemisia</taxon>
    </lineage>
</organism>
<dbReference type="PROSITE" id="PS50835">
    <property type="entry name" value="IG_LIKE"/>
    <property type="match status" value="3"/>
</dbReference>
<dbReference type="SMART" id="SM00409">
    <property type="entry name" value="IG"/>
    <property type="match status" value="3"/>
</dbReference>
<evidence type="ECO:0000256" key="3">
    <source>
        <dbReference type="ARBA" id="ARBA00022729"/>
    </source>
</evidence>
<feature type="domain" description="Ig-like" evidence="10">
    <location>
        <begin position="14"/>
        <end position="99"/>
    </location>
</feature>
<dbReference type="InterPro" id="IPR036179">
    <property type="entry name" value="Ig-like_dom_sf"/>
</dbReference>
<evidence type="ECO:0000256" key="8">
    <source>
        <dbReference type="ARBA" id="ARBA00023319"/>
    </source>
</evidence>
<dbReference type="InterPro" id="IPR013783">
    <property type="entry name" value="Ig-like_fold"/>
</dbReference>
<protein>
    <recommendedName>
        <fullName evidence="10">Ig-like domain-containing protein</fullName>
    </recommendedName>
</protein>
<gene>
    <name evidence="11" type="ORF">BEMITA_LOCUS11048</name>
</gene>
<keyword evidence="4" id="KW-0677">Repeat</keyword>
<evidence type="ECO:0000256" key="6">
    <source>
        <dbReference type="ARBA" id="ARBA00023157"/>
    </source>
</evidence>
<dbReference type="InterPro" id="IPR013106">
    <property type="entry name" value="Ig_V-set"/>
</dbReference>
<keyword evidence="7" id="KW-0325">Glycoprotein</keyword>
<reference evidence="11" key="1">
    <citation type="submission" date="2021-12" db="EMBL/GenBank/DDBJ databases">
        <authorList>
            <person name="King R."/>
        </authorList>
    </citation>
    <scope>NUCLEOTIDE SEQUENCE</scope>
</reference>
<dbReference type="SUPFAM" id="SSF48726">
    <property type="entry name" value="Immunoglobulin"/>
    <property type="match status" value="3"/>
</dbReference>
<dbReference type="PANTHER" id="PTHR12231:SF265">
    <property type="entry name" value="DPR-INTERACTING PROTEIN LAMBDA"/>
    <property type="match status" value="1"/>
</dbReference>
<dbReference type="PANTHER" id="PTHR12231">
    <property type="entry name" value="CTX-RELATED TYPE I TRANSMEMBRANE PROTEIN"/>
    <property type="match status" value="1"/>
</dbReference>
<dbReference type="InterPro" id="IPR003599">
    <property type="entry name" value="Ig_sub"/>
</dbReference>
<evidence type="ECO:0000256" key="7">
    <source>
        <dbReference type="ARBA" id="ARBA00023180"/>
    </source>
</evidence>
<evidence type="ECO:0000256" key="1">
    <source>
        <dbReference type="ARBA" id="ARBA00004236"/>
    </source>
</evidence>
<evidence type="ECO:0000259" key="10">
    <source>
        <dbReference type="PROSITE" id="PS50835"/>
    </source>
</evidence>
<dbReference type="InterPro" id="IPR003598">
    <property type="entry name" value="Ig_sub2"/>
</dbReference>
<evidence type="ECO:0000313" key="11">
    <source>
        <dbReference type="EMBL" id="CAH0392537.1"/>
    </source>
</evidence>
<keyword evidence="6" id="KW-1015">Disulfide bond</keyword>
<evidence type="ECO:0000256" key="2">
    <source>
        <dbReference type="ARBA" id="ARBA00022475"/>
    </source>
</evidence>
<evidence type="ECO:0000256" key="9">
    <source>
        <dbReference type="SAM" id="MobiDB-lite"/>
    </source>
</evidence>
<feature type="region of interest" description="Disordered" evidence="9">
    <location>
        <begin position="336"/>
        <end position="369"/>
    </location>
</feature>
<dbReference type="FunFam" id="2.60.40.10:FF:000328">
    <property type="entry name" value="CLUMA_CG000981, isoform A"/>
    <property type="match status" value="1"/>
</dbReference>
<feature type="domain" description="Ig-like" evidence="10">
    <location>
        <begin position="217"/>
        <end position="314"/>
    </location>
</feature>
<dbReference type="SMART" id="SM00408">
    <property type="entry name" value="IGc2"/>
    <property type="match status" value="3"/>
</dbReference>
<name>A0A9P0F535_BEMTA</name>
<evidence type="ECO:0000256" key="5">
    <source>
        <dbReference type="ARBA" id="ARBA00023136"/>
    </source>
</evidence>
<evidence type="ECO:0000256" key="4">
    <source>
        <dbReference type="ARBA" id="ARBA00022737"/>
    </source>
</evidence>
<dbReference type="Gene3D" id="2.60.40.10">
    <property type="entry name" value="Immunoglobulins"/>
    <property type="match status" value="3"/>
</dbReference>
<comment type="subcellular location">
    <subcellularLocation>
        <location evidence="1">Cell membrane</location>
    </subcellularLocation>
</comment>
<dbReference type="SMART" id="SM00406">
    <property type="entry name" value="IGv"/>
    <property type="match status" value="1"/>
</dbReference>
<dbReference type="InterPro" id="IPR007110">
    <property type="entry name" value="Ig-like_dom"/>
</dbReference>
<dbReference type="Pfam" id="PF13927">
    <property type="entry name" value="Ig_3"/>
    <property type="match status" value="1"/>
</dbReference>
<dbReference type="Pfam" id="PF07679">
    <property type="entry name" value="I-set"/>
    <property type="match status" value="2"/>
</dbReference>
<keyword evidence="3" id="KW-0732">Signal</keyword>
<feature type="non-terminal residue" evidence="11">
    <location>
        <position position="422"/>
    </location>
</feature>
<dbReference type="PROSITE" id="PS00290">
    <property type="entry name" value="IG_MHC"/>
    <property type="match status" value="1"/>
</dbReference>
<sequence length="422" mass="48289">GQIRNTLETIEPEPEFLAPLENLTVTQGRDVTFTCIVNHLGQYKVAWIKSDSKAILAIHTHLVAHNTRLSVTHNGHNTWKLSISNVQSNDSGTYMCQINTDPMRSQMGHLEIVVPPDILDDGSSDDYVALEGGTIKLRCLTTGTPDPSVHWKREDNKHIIFRQENNREKQAVKFHENENLLLQNVHRTDMGMYLCIASNGVPPIVSKRFFVQVHFHPVIKVTNQLIVAPVGKDVFLQCYVETSPKAMYSWFKDTGEKLMPSIKYTILETQLNDYSLVMNLTIRNMERKDFGSYQCIAVNALGKAEGIIRLQELRQDKPTTTQSSFLNRFKEIEKPQRKEPEFNHGKDKHYHKKKKQQKTEEEKQEVTTGLSKTDVKLVDTITWSINQSSHHKTNFDENNRSNEIGLPVMNICTFLVVLSVCF</sequence>
<feature type="compositionally biased region" description="Basic and acidic residues" evidence="9">
    <location>
        <begin position="336"/>
        <end position="345"/>
    </location>
</feature>
<dbReference type="InterPro" id="IPR051170">
    <property type="entry name" value="Neural/epithelial_adhesion"/>
</dbReference>
<accession>A0A9P0F535</accession>
<keyword evidence="2" id="KW-1003">Cell membrane</keyword>
<feature type="domain" description="Ig-like" evidence="10">
    <location>
        <begin position="116"/>
        <end position="206"/>
    </location>
</feature>
<proteinExistence type="predicted"/>
<evidence type="ECO:0000313" key="12">
    <source>
        <dbReference type="Proteomes" id="UP001152759"/>
    </source>
</evidence>
<dbReference type="GO" id="GO:0043005">
    <property type="term" value="C:neuron projection"/>
    <property type="evidence" value="ECO:0007669"/>
    <property type="project" value="TreeGrafter"/>
</dbReference>
<keyword evidence="12" id="KW-1185">Reference proteome</keyword>